<name>A0A6J4QV36_9PSEU</name>
<dbReference type="AlphaFoldDB" id="A0A6J4QV36"/>
<dbReference type="Gene3D" id="3.10.450.50">
    <property type="match status" value="1"/>
</dbReference>
<dbReference type="InterPro" id="IPR037401">
    <property type="entry name" value="SnoaL-like"/>
</dbReference>
<dbReference type="Pfam" id="PF12680">
    <property type="entry name" value="SnoaL_2"/>
    <property type="match status" value="1"/>
</dbReference>
<protein>
    <recommendedName>
        <fullName evidence="1">SnoaL-like domain-containing protein</fullName>
    </recommendedName>
</protein>
<accession>A0A6J4QV36</accession>
<sequence length="139" mass="16267">MDDAALQTWVEEWFRALDRHDVLDHVLDFVAEDVELRLPEGIRRGRGGFADWYLEVTHRYFDEEHRVQRVDVRRSGDAVTLVVQVRWKTRVWDPPAARCTSLCFDAAQTWRLVTGPDGRPRIRRYVVDLLVPVAPSAHF</sequence>
<gene>
    <name evidence="2" type="ORF">AVDCRST_MAG66-4566</name>
</gene>
<feature type="domain" description="SnoaL-like" evidence="1">
    <location>
        <begin position="10"/>
        <end position="113"/>
    </location>
</feature>
<evidence type="ECO:0000313" key="2">
    <source>
        <dbReference type="EMBL" id="CAA9447321.1"/>
    </source>
</evidence>
<proteinExistence type="predicted"/>
<evidence type="ECO:0000259" key="1">
    <source>
        <dbReference type="Pfam" id="PF12680"/>
    </source>
</evidence>
<dbReference type="EMBL" id="CADCUS010000613">
    <property type="protein sequence ID" value="CAA9447321.1"/>
    <property type="molecule type" value="Genomic_DNA"/>
</dbReference>
<dbReference type="InterPro" id="IPR032710">
    <property type="entry name" value="NTF2-like_dom_sf"/>
</dbReference>
<reference evidence="2" key="1">
    <citation type="submission" date="2020-02" db="EMBL/GenBank/DDBJ databases">
        <authorList>
            <person name="Meier V. D."/>
        </authorList>
    </citation>
    <scope>NUCLEOTIDE SEQUENCE</scope>
    <source>
        <strain evidence="2">AVDCRST_MAG66</strain>
    </source>
</reference>
<organism evidence="2">
    <name type="scientific">uncultured Pseudonocardia sp</name>
    <dbReference type="NCBI Taxonomy" id="211455"/>
    <lineage>
        <taxon>Bacteria</taxon>
        <taxon>Bacillati</taxon>
        <taxon>Actinomycetota</taxon>
        <taxon>Actinomycetes</taxon>
        <taxon>Pseudonocardiales</taxon>
        <taxon>Pseudonocardiaceae</taxon>
        <taxon>Pseudonocardia</taxon>
        <taxon>environmental samples</taxon>
    </lineage>
</organism>
<dbReference type="SUPFAM" id="SSF54427">
    <property type="entry name" value="NTF2-like"/>
    <property type="match status" value="1"/>
</dbReference>